<dbReference type="InterPro" id="IPR003582">
    <property type="entry name" value="ShKT_dom"/>
</dbReference>
<dbReference type="InterPro" id="IPR055470">
    <property type="entry name" value="DUF7042"/>
</dbReference>
<proteinExistence type="predicted"/>
<keyword evidence="3" id="KW-0732">Signal</keyword>
<feature type="region of interest" description="Disordered" evidence="2">
    <location>
        <begin position="459"/>
        <end position="483"/>
    </location>
</feature>
<dbReference type="EMBL" id="AMQN01001055">
    <property type="status" value="NOT_ANNOTATED_CDS"/>
    <property type="molecule type" value="Genomic_DNA"/>
</dbReference>
<feature type="compositionally biased region" description="Basic and acidic residues" evidence="2">
    <location>
        <begin position="459"/>
        <end position="473"/>
    </location>
</feature>
<dbReference type="SMART" id="SM00254">
    <property type="entry name" value="ShKT"/>
    <property type="match status" value="1"/>
</dbReference>
<feature type="domain" description="ShKT" evidence="4">
    <location>
        <begin position="250"/>
        <end position="285"/>
    </location>
</feature>
<dbReference type="HOGENOM" id="CLU_466347_0_0_1"/>
<feature type="region of interest" description="Disordered" evidence="2">
    <location>
        <begin position="502"/>
        <end position="536"/>
    </location>
</feature>
<keyword evidence="7" id="KW-1185">Reference proteome</keyword>
<gene>
    <name evidence="5" type="ORF">CAPTEDRAFT_207027</name>
</gene>
<accession>R7UQY2</accession>
<evidence type="ECO:0000313" key="5">
    <source>
        <dbReference type="EMBL" id="ELU08949.1"/>
    </source>
</evidence>
<feature type="signal peptide" evidence="3">
    <location>
        <begin position="1"/>
        <end position="23"/>
    </location>
</feature>
<feature type="compositionally biased region" description="Basic residues" evidence="2">
    <location>
        <begin position="513"/>
        <end position="533"/>
    </location>
</feature>
<evidence type="ECO:0000256" key="3">
    <source>
        <dbReference type="SAM" id="SignalP"/>
    </source>
</evidence>
<evidence type="ECO:0000313" key="7">
    <source>
        <dbReference type="Proteomes" id="UP000014760"/>
    </source>
</evidence>
<comment type="caution">
    <text evidence="1">Lacks conserved residue(s) required for the propagation of feature annotation.</text>
</comment>
<evidence type="ECO:0000256" key="2">
    <source>
        <dbReference type="SAM" id="MobiDB-lite"/>
    </source>
</evidence>
<dbReference type="EMBL" id="KB298688">
    <property type="protein sequence ID" value="ELU08949.1"/>
    <property type="molecule type" value="Genomic_DNA"/>
</dbReference>
<dbReference type="OrthoDB" id="6120658at2759"/>
<reference evidence="7" key="1">
    <citation type="submission" date="2012-12" db="EMBL/GenBank/DDBJ databases">
        <authorList>
            <person name="Hellsten U."/>
            <person name="Grimwood J."/>
            <person name="Chapman J.A."/>
            <person name="Shapiro H."/>
            <person name="Aerts A."/>
            <person name="Otillar R.P."/>
            <person name="Terry A.Y."/>
            <person name="Boore J.L."/>
            <person name="Simakov O."/>
            <person name="Marletaz F."/>
            <person name="Cho S.-J."/>
            <person name="Edsinger-Gonzales E."/>
            <person name="Havlak P."/>
            <person name="Kuo D.-H."/>
            <person name="Larsson T."/>
            <person name="Lv J."/>
            <person name="Arendt D."/>
            <person name="Savage R."/>
            <person name="Osoegawa K."/>
            <person name="de Jong P."/>
            <person name="Lindberg D.R."/>
            <person name="Seaver E.C."/>
            <person name="Weisblat D.A."/>
            <person name="Putnam N.H."/>
            <person name="Grigoriev I.V."/>
            <person name="Rokhsar D.S."/>
        </authorList>
    </citation>
    <scope>NUCLEOTIDE SEQUENCE</scope>
    <source>
        <strain evidence="7">I ESC-2004</strain>
    </source>
</reference>
<dbReference type="EnsemblMetazoa" id="CapteT207027">
    <property type="protein sequence ID" value="CapteP207027"/>
    <property type="gene ID" value="CapteG207027"/>
</dbReference>
<dbReference type="Pfam" id="PF01549">
    <property type="entry name" value="ShK"/>
    <property type="match status" value="1"/>
</dbReference>
<dbReference type="Pfam" id="PF23069">
    <property type="entry name" value="DUF7042"/>
    <property type="match status" value="1"/>
</dbReference>
<evidence type="ECO:0000256" key="1">
    <source>
        <dbReference type="PROSITE-ProRule" id="PRU01005"/>
    </source>
</evidence>
<name>R7UQY2_CAPTE</name>
<feature type="chain" id="PRO_5008788243" description="ShKT domain-containing protein" evidence="3">
    <location>
        <begin position="24"/>
        <end position="585"/>
    </location>
</feature>
<evidence type="ECO:0000313" key="6">
    <source>
        <dbReference type="EnsemblMetazoa" id="CapteP207027"/>
    </source>
</evidence>
<dbReference type="Proteomes" id="UP000014760">
    <property type="component" value="Unassembled WGS sequence"/>
</dbReference>
<feature type="compositionally biased region" description="Basic and acidic residues" evidence="2">
    <location>
        <begin position="502"/>
        <end position="512"/>
    </location>
</feature>
<evidence type="ECO:0000259" key="4">
    <source>
        <dbReference type="PROSITE" id="PS51670"/>
    </source>
</evidence>
<organism evidence="5">
    <name type="scientific">Capitella teleta</name>
    <name type="common">Polychaete worm</name>
    <dbReference type="NCBI Taxonomy" id="283909"/>
    <lineage>
        <taxon>Eukaryota</taxon>
        <taxon>Metazoa</taxon>
        <taxon>Spiralia</taxon>
        <taxon>Lophotrochozoa</taxon>
        <taxon>Annelida</taxon>
        <taxon>Polychaeta</taxon>
        <taxon>Sedentaria</taxon>
        <taxon>Scolecida</taxon>
        <taxon>Capitellidae</taxon>
        <taxon>Capitella</taxon>
    </lineage>
</organism>
<reference evidence="5 7" key="2">
    <citation type="journal article" date="2013" name="Nature">
        <title>Insights into bilaterian evolution from three spiralian genomes.</title>
        <authorList>
            <person name="Simakov O."/>
            <person name="Marletaz F."/>
            <person name="Cho S.J."/>
            <person name="Edsinger-Gonzales E."/>
            <person name="Havlak P."/>
            <person name="Hellsten U."/>
            <person name="Kuo D.H."/>
            <person name="Larsson T."/>
            <person name="Lv J."/>
            <person name="Arendt D."/>
            <person name="Savage R."/>
            <person name="Osoegawa K."/>
            <person name="de Jong P."/>
            <person name="Grimwood J."/>
            <person name="Chapman J.A."/>
            <person name="Shapiro H."/>
            <person name="Aerts A."/>
            <person name="Otillar R.P."/>
            <person name="Terry A.Y."/>
            <person name="Boore J.L."/>
            <person name="Grigoriev I.V."/>
            <person name="Lindberg D.R."/>
            <person name="Seaver E.C."/>
            <person name="Weisblat D.A."/>
            <person name="Putnam N.H."/>
            <person name="Rokhsar D.S."/>
        </authorList>
    </citation>
    <scope>NUCLEOTIDE SEQUENCE</scope>
    <source>
        <strain evidence="5 7">I ESC-2004</strain>
    </source>
</reference>
<sequence length="585" mass="66709">MNILNGAAQWLVVLQCLVHLTGTAEVGYCSFPEFLWQAASGTINRKWYGRTEFFQNTEFWERHTEVLTKQTEISIREKVYAPCDRDIEPDETTVPCYREDIVMNFICIAEEPQGKYRLQQNIKGELTFSCIQFVKRNDNLIQIRKAPSESANEDWLCYDQHLVHDEWPWIDFHFQCWASWHEHDFTFVLFGEWSKTPRYVLRIPKHGDIYDEFKATLYLSPIAPVNPTGAPQSQVGYIDLELLRSEPGVCYDASRKCRQLMAEGKCTNSGLHQYANFCKKSCGLCPRSDLFDQSFDMCTFRDDPYPLGGLVRSSTYKLFLPMESMFLGSCGVGGEASVQLKLADGRECSGSVWDVNLNTCEASSHLSMQAPSCSSHTKLEFLCSAFLKLSSNTSFLVTMTSHEPQYICWVQTQRSSLVIVHDRVLCETAAKPVLPKHIGDIVSFTVFKDLEHKPCGKLIEEKPTEEEGAKTDSHNASPEAHVAPRMDAAVTPLDTDRTLYRSHQSDSRDYVQGHRKTAYKKVRSRKKHRHKDRNRTSTEYTGWEITRSDDVTVIPIQVALALKSMDATIYTPAESRQDVVSVSPF</sequence>
<reference evidence="6" key="3">
    <citation type="submission" date="2015-06" db="UniProtKB">
        <authorList>
            <consortium name="EnsemblMetazoa"/>
        </authorList>
    </citation>
    <scope>IDENTIFICATION</scope>
</reference>
<protein>
    <recommendedName>
        <fullName evidence="4">ShKT domain-containing protein</fullName>
    </recommendedName>
</protein>
<dbReference type="AlphaFoldDB" id="R7UQY2"/>
<dbReference type="PROSITE" id="PS51670">
    <property type="entry name" value="SHKT"/>
    <property type="match status" value="1"/>
</dbReference>